<dbReference type="AlphaFoldDB" id="A0A9P0FK63"/>
<name>A0A9P0FK63_BRAAE</name>
<sequence length="231" mass="27310">MLKEEICKEISNAGMFSIEVDKPQDISESYKRMQIWNMVSYDAKKKILQSIGETRWWAKEKALTTIFGSSNDFESCLFVDLRLWDLKRIKKFQVIYELWQKREKTPRRKQFFDEKSRNEGPSNPNEAFKVPFFNFIRDTAVESMKKRFGKNMDVCRKMAILSPTNFINIKNSLVPSNALRVLLNCYHIIPKQHYKNLLKSCIPLLATEKTLNKQFKILITPLLFKKGKLRK</sequence>
<protein>
    <submittedName>
        <fullName evidence="1">Uncharacterized protein</fullName>
    </submittedName>
</protein>
<dbReference type="Proteomes" id="UP001154078">
    <property type="component" value="Chromosome 7"/>
</dbReference>
<proteinExistence type="predicted"/>
<gene>
    <name evidence="1" type="ORF">MELIAE_LOCUS10205</name>
</gene>
<evidence type="ECO:0000313" key="2">
    <source>
        <dbReference type="Proteomes" id="UP001154078"/>
    </source>
</evidence>
<evidence type="ECO:0000313" key="1">
    <source>
        <dbReference type="EMBL" id="CAH0560457.1"/>
    </source>
</evidence>
<dbReference type="OrthoDB" id="6771755at2759"/>
<dbReference type="EMBL" id="OV121138">
    <property type="protein sequence ID" value="CAH0560457.1"/>
    <property type="molecule type" value="Genomic_DNA"/>
</dbReference>
<keyword evidence="2" id="KW-1185">Reference proteome</keyword>
<accession>A0A9P0FK63</accession>
<reference evidence="1" key="1">
    <citation type="submission" date="2021-12" db="EMBL/GenBank/DDBJ databases">
        <authorList>
            <person name="King R."/>
        </authorList>
    </citation>
    <scope>NUCLEOTIDE SEQUENCE</scope>
</reference>
<organism evidence="1 2">
    <name type="scientific">Brassicogethes aeneus</name>
    <name type="common">Rape pollen beetle</name>
    <name type="synonym">Meligethes aeneus</name>
    <dbReference type="NCBI Taxonomy" id="1431903"/>
    <lineage>
        <taxon>Eukaryota</taxon>
        <taxon>Metazoa</taxon>
        <taxon>Ecdysozoa</taxon>
        <taxon>Arthropoda</taxon>
        <taxon>Hexapoda</taxon>
        <taxon>Insecta</taxon>
        <taxon>Pterygota</taxon>
        <taxon>Neoptera</taxon>
        <taxon>Endopterygota</taxon>
        <taxon>Coleoptera</taxon>
        <taxon>Polyphaga</taxon>
        <taxon>Cucujiformia</taxon>
        <taxon>Nitidulidae</taxon>
        <taxon>Meligethinae</taxon>
        <taxon>Brassicogethes</taxon>
    </lineage>
</organism>